<feature type="compositionally biased region" description="Polar residues" evidence="1">
    <location>
        <begin position="115"/>
        <end position="127"/>
    </location>
</feature>
<evidence type="ECO:0008006" key="5">
    <source>
        <dbReference type="Google" id="ProtNLM"/>
    </source>
</evidence>
<dbReference type="Proteomes" id="UP001470230">
    <property type="component" value="Unassembled WGS sequence"/>
</dbReference>
<keyword evidence="2" id="KW-0472">Membrane</keyword>
<keyword evidence="2" id="KW-0812">Transmembrane</keyword>
<feature type="compositionally biased region" description="Polar residues" evidence="1">
    <location>
        <begin position="181"/>
        <end position="195"/>
    </location>
</feature>
<name>A0ABR2L7Y7_9EUKA</name>
<accession>A0ABR2L7Y7</accession>
<keyword evidence="4" id="KW-1185">Reference proteome</keyword>
<feature type="compositionally biased region" description="Polar residues" evidence="1">
    <location>
        <begin position="50"/>
        <end position="60"/>
    </location>
</feature>
<feature type="compositionally biased region" description="Low complexity" evidence="1">
    <location>
        <begin position="128"/>
        <end position="138"/>
    </location>
</feature>
<comment type="caution">
    <text evidence="3">The sequence shown here is derived from an EMBL/GenBank/DDBJ whole genome shotgun (WGS) entry which is preliminary data.</text>
</comment>
<evidence type="ECO:0000313" key="3">
    <source>
        <dbReference type="EMBL" id="KAK8899434.1"/>
    </source>
</evidence>
<keyword evidence="2" id="KW-1133">Transmembrane helix</keyword>
<evidence type="ECO:0000256" key="1">
    <source>
        <dbReference type="SAM" id="MobiDB-lite"/>
    </source>
</evidence>
<feature type="compositionally biased region" description="Low complexity" evidence="1">
    <location>
        <begin position="196"/>
        <end position="207"/>
    </location>
</feature>
<reference evidence="3 4" key="1">
    <citation type="submission" date="2024-04" db="EMBL/GenBank/DDBJ databases">
        <title>Tritrichomonas musculus Genome.</title>
        <authorList>
            <person name="Alves-Ferreira E."/>
            <person name="Grigg M."/>
            <person name="Lorenzi H."/>
            <person name="Galac M."/>
        </authorList>
    </citation>
    <scope>NUCLEOTIDE SEQUENCE [LARGE SCALE GENOMIC DNA]</scope>
    <source>
        <strain evidence="3 4">EAF2021</strain>
    </source>
</reference>
<gene>
    <name evidence="3" type="ORF">M9Y10_001750</name>
</gene>
<feature type="transmembrane region" description="Helical" evidence="2">
    <location>
        <begin position="256"/>
        <end position="286"/>
    </location>
</feature>
<sequence>MPPKPFNWENPSANSLSDIKREAQLLGVKIPSNAKKMDALQRLIMAKTQQDIPGAQTNEFQQSNQSQSATNSPKIKSAKVPQGSKTPLVKASKKAQTRKPPAAKETFISPLLLGQDNSPQQSPTIKNSPVLPSKQKSPSPVPQIQEHHSPSPRPQIQEHHSPSPRPQIQEHHSPSPRPQIQEHSSSHRPQIQEHQSSSTRSPTPKTSSRSRHHRKPVPNSNYSRSPTPIRYGKDYYSSDYESESVSGKSSFLNQNFIYILIFLLVLSCVHPIFGGLFFIALIYYIYLKYQNKKKSDNKNISDF</sequence>
<evidence type="ECO:0000256" key="2">
    <source>
        <dbReference type="SAM" id="Phobius"/>
    </source>
</evidence>
<proteinExistence type="predicted"/>
<organism evidence="3 4">
    <name type="scientific">Tritrichomonas musculus</name>
    <dbReference type="NCBI Taxonomy" id="1915356"/>
    <lineage>
        <taxon>Eukaryota</taxon>
        <taxon>Metamonada</taxon>
        <taxon>Parabasalia</taxon>
        <taxon>Tritrichomonadida</taxon>
        <taxon>Tritrichomonadidae</taxon>
        <taxon>Tritrichomonas</taxon>
    </lineage>
</organism>
<feature type="compositionally biased region" description="Low complexity" evidence="1">
    <location>
        <begin position="61"/>
        <end position="72"/>
    </location>
</feature>
<dbReference type="EMBL" id="JAPFFF010000001">
    <property type="protein sequence ID" value="KAK8899434.1"/>
    <property type="molecule type" value="Genomic_DNA"/>
</dbReference>
<protein>
    <recommendedName>
        <fullName evidence="5">Rho termination factor N-terminal domain-containing protein</fullName>
    </recommendedName>
</protein>
<feature type="region of interest" description="Disordered" evidence="1">
    <location>
        <begin position="50"/>
        <end position="230"/>
    </location>
</feature>
<evidence type="ECO:0000313" key="4">
    <source>
        <dbReference type="Proteomes" id="UP001470230"/>
    </source>
</evidence>